<feature type="transmembrane region" description="Helical" evidence="2">
    <location>
        <begin position="257"/>
        <end position="280"/>
    </location>
</feature>
<reference evidence="3" key="1">
    <citation type="submission" date="2021-02" db="EMBL/GenBank/DDBJ databases">
        <title>Psilocybe cubensis genome.</title>
        <authorList>
            <person name="Mckernan K.J."/>
            <person name="Crawford S."/>
            <person name="Trippe A."/>
            <person name="Kane L.T."/>
            <person name="Mclaughlin S."/>
        </authorList>
    </citation>
    <scope>NUCLEOTIDE SEQUENCE [LARGE SCALE GENOMIC DNA]</scope>
    <source>
        <strain evidence="3">MGC-MH-2018</strain>
    </source>
</reference>
<sequence length="347" mass="38679">MTNHLSSEAAQVIGLFVEATLYGVYIVSFGFLLFYILFAESPKRRWRWPTGMRAVTLAVAVILAINSTLNLSLGLRRMMQTYVYKTESQGPTWIDLAKPYTVTLQTLIADIFLTYRCWVVYGKIWTVAIFPISLSLGSLALYTWTMVMQTQITLNGSVTVEFKASRILAPLYIAQFALTTALNIYTTSFIVYRIAKMDRAIPHSQSSTTCSAQSGTHLGHDYPDQLKHVSRIVIDSAIIYTAVCVMTFASYKSSVQYITSAVDIIAIGIVFNMIVIRLALERSRAQRCQSKGTLSTLKFDSFPNPQESASSSTDTRSLNTMKFSPGSDADSASNIMETEKDEDRNDV</sequence>
<feature type="transmembrane region" description="Helical" evidence="2">
    <location>
        <begin position="124"/>
        <end position="147"/>
    </location>
</feature>
<protein>
    <submittedName>
        <fullName evidence="3">Uncharacterized protein</fullName>
    </submittedName>
</protein>
<evidence type="ECO:0000256" key="2">
    <source>
        <dbReference type="SAM" id="Phobius"/>
    </source>
</evidence>
<feature type="compositionally biased region" description="Basic and acidic residues" evidence="1">
    <location>
        <begin position="337"/>
        <end position="347"/>
    </location>
</feature>
<feature type="transmembrane region" description="Helical" evidence="2">
    <location>
        <begin position="232"/>
        <end position="251"/>
    </location>
</feature>
<keyword evidence="2" id="KW-0812">Transmembrane</keyword>
<organism evidence="3">
    <name type="scientific">Psilocybe cubensis</name>
    <name type="common">Psychedelic mushroom</name>
    <name type="synonym">Stropharia cubensis</name>
    <dbReference type="NCBI Taxonomy" id="181762"/>
    <lineage>
        <taxon>Eukaryota</taxon>
        <taxon>Fungi</taxon>
        <taxon>Dikarya</taxon>
        <taxon>Basidiomycota</taxon>
        <taxon>Agaricomycotina</taxon>
        <taxon>Agaricomycetes</taxon>
        <taxon>Agaricomycetidae</taxon>
        <taxon>Agaricales</taxon>
        <taxon>Agaricineae</taxon>
        <taxon>Strophariaceae</taxon>
        <taxon>Psilocybe</taxon>
    </lineage>
</organism>
<feature type="region of interest" description="Disordered" evidence="1">
    <location>
        <begin position="299"/>
        <end position="347"/>
    </location>
</feature>
<comment type="caution">
    <text evidence="3">The sequence shown here is derived from an EMBL/GenBank/DDBJ whole genome shotgun (WGS) entry which is preliminary data.</text>
</comment>
<name>A0A8H7Y483_PSICU</name>
<keyword evidence="2" id="KW-0472">Membrane</keyword>
<feature type="transmembrane region" description="Helical" evidence="2">
    <location>
        <begin position="167"/>
        <end position="192"/>
    </location>
</feature>
<gene>
    <name evidence="3" type="ORF">JR316_001632</name>
</gene>
<evidence type="ECO:0000256" key="1">
    <source>
        <dbReference type="SAM" id="MobiDB-lite"/>
    </source>
</evidence>
<evidence type="ECO:0000313" key="3">
    <source>
        <dbReference type="EMBL" id="KAG5172137.1"/>
    </source>
</evidence>
<dbReference type="AlphaFoldDB" id="A0A8H7Y483"/>
<feature type="transmembrane region" description="Helical" evidence="2">
    <location>
        <begin position="50"/>
        <end position="69"/>
    </location>
</feature>
<feature type="compositionally biased region" description="Polar residues" evidence="1">
    <location>
        <begin position="299"/>
        <end position="322"/>
    </location>
</feature>
<dbReference type="OrthoDB" id="3357408at2759"/>
<accession>A0A8H7Y483</accession>
<proteinExistence type="predicted"/>
<feature type="transmembrane region" description="Helical" evidence="2">
    <location>
        <begin position="12"/>
        <end position="38"/>
    </location>
</feature>
<dbReference type="EMBL" id="JAFIQS010000002">
    <property type="protein sequence ID" value="KAG5172137.1"/>
    <property type="molecule type" value="Genomic_DNA"/>
</dbReference>
<keyword evidence="2" id="KW-1133">Transmembrane helix</keyword>